<feature type="transmembrane region" description="Helical" evidence="6">
    <location>
        <begin position="134"/>
        <end position="155"/>
    </location>
</feature>
<proteinExistence type="inferred from homology"/>
<reference evidence="8 9" key="1">
    <citation type="submission" date="2024-06" db="EMBL/GenBank/DDBJ databases">
        <title>Complete genome of Phlyctema vagabunda strain 19-DSS-EL-015.</title>
        <authorList>
            <person name="Fiorenzani C."/>
        </authorList>
    </citation>
    <scope>NUCLEOTIDE SEQUENCE [LARGE SCALE GENOMIC DNA]</scope>
    <source>
        <strain evidence="8 9">19-DSS-EL-015</strain>
    </source>
</reference>
<keyword evidence="5 6" id="KW-0472">Membrane</keyword>
<feature type="transmembrane region" description="Helical" evidence="6">
    <location>
        <begin position="217"/>
        <end position="235"/>
    </location>
</feature>
<dbReference type="InterPro" id="IPR020846">
    <property type="entry name" value="MFS_dom"/>
</dbReference>
<name>A0ABR4PRY7_9HELO</name>
<sequence>MLIVGRAVAGLGGSGLLNGGYTIVHASVPLHKQPLYLGILVGICQIGLLSGPLVGGALTEYASWRWCFYINLPCGAVVGVLLFLVKVPDMGNKKAERKGIANTLAKLDLLGFSLFAPAAIQFILALQWGGVKYAWGSATIIGLFCGAFGTLLVFLAWENHVGDDAMIPFSVIKRRVVWCSCLNYGCLMGSILSSTYYLPIYFQAVRNATPIISGVDILPTILSTMIAGIVAGVLVGRIGYYLPFAITSAALNAIGSGLMTMFTPTTSVGVWIGYQIIQGAGRGLGFQMPIIAVQNNSPREQVSIVNALVVFSQNFGGVIFLALAQVIFSDRLRHELVAHAPQVNAQSVIVAGATGFRDIVPAPSLPGVLLAYSEAYSHVMYLTTGAACGAFIFAFGMGWKSIKKAKVVEVESDETV</sequence>
<comment type="subcellular location">
    <subcellularLocation>
        <location evidence="1">Membrane</location>
        <topology evidence="1">Multi-pass membrane protein</topology>
    </subcellularLocation>
</comment>
<feature type="transmembrane region" description="Helical" evidence="6">
    <location>
        <begin position="35"/>
        <end position="54"/>
    </location>
</feature>
<keyword evidence="3 6" id="KW-0812">Transmembrane</keyword>
<dbReference type="PROSITE" id="PS50850">
    <property type="entry name" value="MFS"/>
    <property type="match status" value="1"/>
</dbReference>
<keyword evidence="9" id="KW-1185">Reference proteome</keyword>
<feature type="transmembrane region" description="Helical" evidence="6">
    <location>
        <begin position="66"/>
        <end position="87"/>
    </location>
</feature>
<dbReference type="Pfam" id="PF07690">
    <property type="entry name" value="MFS_1"/>
    <property type="match status" value="1"/>
</dbReference>
<dbReference type="SUPFAM" id="SSF103473">
    <property type="entry name" value="MFS general substrate transporter"/>
    <property type="match status" value="1"/>
</dbReference>
<evidence type="ECO:0000313" key="8">
    <source>
        <dbReference type="EMBL" id="KAL3426138.1"/>
    </source>
</evidence>
<feature type="transmembrane region" description="Helical" evidence="6">
    <location>
        <begin position="107"/>
        <end position="128"/>
    </location>
</feature>
<feature type="transmembrane region" description="Helical" evidence="6">
    <location>
        <begin position="176"/>
        <end position="197"/>
    </location>
</feature>
<dbReference type="Gene3D" id="1.20.1720.10">
    <property type="entry name" value="Multidrug resistance protein D"/>
    <property type="match status" value="1"/>
</dbReference>
<dbReference type="PANTHER" id="PTHR23501">
    <property type="entry name" value="MAJOR FACILITATOR SUPERFAMILY"/>
    <property type="match status" value="1"/>
</dbReference>
<comment type="similarity">
    <text evidence="2">Belongs to the major facilitator superfamily. TCR/Tet family.</text>
</comment>
<evidence type="ECO:0000256" key="2">
    <source>
        <dbReference type="ARBA" id="ARBA00007520"/>
    </source>
</evidence>
<feature type="transmembrane region" description="Helical" evidence="6">
    <location>
        <begin position="379"/>
        <end position="399"/>
    </location>
</feature>
<evidence type="ECO:0000256" key="4">
    <source>
        <dbReference type="ARBA" id="ARBA00022989"/>
    </source>
</evidence>
<feature type="transmembrane region" description="Helical" evidence="6">
    <location>
        <begin position="242"/>
        <end position="262"/>
    </location>
</feature>
<accession>A0ABR4PRY7</accession>
<evidence type="ECO:0000256" key="5">
    <source>
        <dbReference type="ARBA" id="ARBA00023136"/>
    </source>
</evidence>
<feature type="transmembrane region" description="Helical" evidence="6">
    <location>
        <begin position="268"/>
        <end position="292"/>
    </location>
</feature>
<evidence type="ECO:0000256" key="1">
    <source>
        <dbReference type="ARBA" id="ARBA00004141"/>
    </source>
</evidence>
<feature type="domain" description="Major facilitator superfamily (MFS) profile" evidence="7">
    <location>
        <begin position="1"/>
        <end position="402"/>
    </location>
</feature>
<dbReference type="InterPro" id="IPR036259">
    <property type="entry name" value="MFS_trans_sf"/>
</dbReference>
<evidence type="ECO:0000313" key="9">
    <source>
        <dbReference type="Proteomes" id="UP001629113"/>
    </source>
</evidence>
<protein>
    <submittedName>
        <fullName evidence="8">Major facilitator superfamily transporter</fullName>
    </submittedName>
</protein>
<organism evidence="8 9">
    <name type="scientific">Phlyctema vagabunda</name>
    <dbReference type="NCBI Taxonomy" id="108571"/>
    <lineage>
        <taxon>Eukaryota</taxon>
        <taxon>Fungi</taxon>
        <taxon>Dikarya</taxon>
        <taxon>Ascomycota</taxon>
        <taxon>Pezizomycotina</taxon>
        <taxon>Leotiomycetes</taxon>
        <taxon>Helotiales</taxon>
        <taxon>Dermateaceae</taxon>
        <taxon>Phlyctema</taxon>
    </lineage>
</organism>
<feature type="transmembrane region" description="Helical" evidence="6">
    <location>
        <begin position="304"/>
        <end position="328"/>
    </location>
</feature>
<dbReference type="PANTHER" id="PTHR23501:SF193">
    <property type="entry name" value="MULTIDRUG TRANSPORTER, PUTATIVE (AFU_ORTHOLOGUE AFUA_8G00940)-RELATED"/>
    <property type="match status" value="1"/>
</dbReference>
<dbReference type="Proteomes" id="UP001629113">
    <property type="component" value="Unassembled WGS sequence"/>
</dbReference>
<dbReference type="EMBL" id="JBFCZG010000002">
    <property type="protein sequence ID" value="KAL3426138.1"/>
    <property type="molecule type" value="Genomic_DNA"/>
</dbReference>
<comment type="caution">
    <text evidence="8">The sequence shown here is derived from an EMBL/GenBank/DDBJ whole genome shotgun (WGS) entry which is preliminary data.</text>
</comment>
<dbReference type="Gene3D" id="1.20.1250.20">
    <property type="entry name" value="MFS general substrate transporter like domains"/>
    <property type="match status" value="1"/>
</dbReference>
<evidence type="ECO:0000256" key="3">
    <source>
        <dbReference type="ARBA" id="ARBA00022692"/>
    </source>
</evidence>
<dbReference type="InterPro" id="IPR011701">
    <property type="entry name" value="MFS"/>
</dbReference>
<evidence type="ECO:0000256" key="6">
    <source>
        <dbReference type="SAM" id="Phobius"/>
    </source>
</evidence>
<evidence type="ECO:0000259" key="7">
    <source>
        <dbReference type="PROSITE" id="PS50850"/>
    </source>
</evidence>
<keyword evidence="4 6" id="KW-1133">Transmembrane helix</keyword>
<gene>
    <name evidence="8" type="ORF">PVAG01_02929</name>
</gene>